<keyword evidence="1" id="KW-0472">Membrane</keyword>
<reference evidence="2 3" key="1">
    <citation type="submission" date="2017-11" db="EMBL/GenBank/DDBJ databases">
        <title>Genomic Encyclopedia of Archaeal and Bacterial Type Strains, Phase II (KMG-II): From Individual Species to Whole Genera.</title>
        <authorList>
            <person name="Goeker M."/>
        </authorList>
    </citation>
    <scope>NUCLEOTIDE SEQUENCE [LARGE SCALE GENOMIC DNA]</scope>
    <source>
        <strain evidence="2 3">DSM 29128</strain>
    </source>
</reference>
<evidence type="ECO:0000313" key="2">
    <source>
        <dbReference type="EMBL" id="PJI92362.1"/>
    </source>
</evidence>
<comment type="caution">
    <text evidence="2">The sequence shown here is derived from an EMBL/GenBank/DDBJ whole genome shotgun (WGS) entry which is preliminary data.</text>
</comment>
<keyword evidence="1" id="KW-0812">Transmembrane</keyword>
<protein>
    <submittedName>
        <fullName evidence="2">Uncharacterized protein</fullName>
    </submittedName>
</protein>
<dbReference type="EMBL" id="PGTY01000001">
    <property type="protein sequence ID" value="PJI92362.1"/>
    <property type="molecule type" value="Genomic_DNA"/>
</dbReference>
<gene>
    <name evidence="2" type="ORF">BC777_1210</name>
</gene>
<organism evidence="2 3">
    <name type="scientific">Yoonia maricola</name>
    <dbReference type="NCBI Taxonomy" id="420999"/>
    <lineage>
        <taxon>Bacteria</taxon>
        <taxon>Pseudomonadati</taxon>
        <taxon>Pseudomonadota</taxon>
        <taxon>Alphaproteobacteria</taxon>
        <taxon>Rhodobacterales</taxon>
        <taxon>Paracoccaceae</taxon>
        <taxon>Yoonia</taxon>
    </lineage>
</organism>
<sequence>MDKTTGLGPRVYGGISIALVAVQRALTVVFHAGIGVVRRLIAYFVKVTEPDAGAIDTEKNRPNDTHV</sequence>
<keyword evidence="1" id="KW-1133">Transmembrane helix</keyword>
<name>A0A2M8WN60_9RHOB</name>
<proteinExistence type="predicted"/>
<keyword evidence="3" id="KW-1185">Reference proteome</keyword>
<feature type="transmembrane region" description="Helical" evidence="1">
    <location>
        <begin position="12"/>
        <end position="37"/>
    </location>
</feature>
<evidence type="ECO:0000256" key="1">
    <source>
        <dbReference type="SAM" id="Phobius"/>
    </source>
</evidence>
<dbReference type="Proteomes" id="UP000228531">
    <property type="component" value="Unassembled WGS sequence"/>
</dbReference>
<accession>A0A2M8WN60</accession>
<dbReference type="AlphaFoldDB" id="A0A2M8WN60"/>
<evidence type="ECO:0000313" key="3">
    <source>
        <dbReference type="Proteomes" id="UP000228531"/>
    </source>
</evidence>